<evidence type="ECO:0000313" key="3">
    <source>
        <dbReference type="Proteomes" id="UP000001548"/>
    </source>
</evidence>
<protein>
    <submittedName>
        <fullName evidence="2">Uncharacterized protein</fullName>
    </submittedName>
</protein>
<dbReference type="OMA" id="IRAPPIE"/>
<reference evidence="2 3" key="1">
    <citation type="journal article" date="2007" name="Science">
        <title>Genomic minimalism in the early diverging intestinal parasite Giardia lamblia.</title>
        <authorList>
            <person name="Morrison H.G."/>
            <person name="McArthur A.G."/>
            <person name="Gillin F.D."/>
            <person name="Aley S.B."/>
            <person name="Adam R.D."/>
            <person name="Olsen G.J."/>
            <person name="Best A.A."/>
            <person name="Cande W.Z."/>
            <person name="Chen F."/>
            <person name="Cipriano M.J."/>
            <person name="Davids B.J."/>
            <person name="Dawson S.C."/>
            <person name="Elmendorf H.G."/>
            <person name="Hehl A.B."/>
            <person name="Holder M.E."/>
            <person name="Huse S.M."/>
            <person name="Kim U.U."/>
            <person name="Lasek-Nesselquist E."/>
            <person name="Manning G."/>
            <person name="Nigam A."/>
            <person name="Nixon J.E."/>
            <person name="Palm D."/>
            <person name="Passamaneck N.E."/>
            <person name="Prabhu A."/>
            <person name="Reich C.I."/>
            <person name="Reiner D.S."/>
            <person name="Samuelson J."/>
            <person name="Svard S.G."/>
            <person name="Sogin M.L."/>
        </authorList>
    </citation>
    <scope>NUCLEOTIDE SEQUENCE [LARGE SCALE GENOMIC DNA]</scope>
    <source>
        <strain evidence="2 3">WB C6</strain>
    </source>
</reference>
<name>A8B9K8_GIAIC</name>
<accession>A8B9K8</accession>
<dbReference type="Proteomes" id="UP000001548">
    <property type="component" value="Unassembled WGS sequence"/>
</dbReference>
<dbReference type="KEGG" id="gla:GL50803_008557"/>
<organism evidence="2 3">
    <name type="scientific">Giardia intestinalis (strain ATCC 50803 / WB clone C6)</name>
    <name type="common">Giardia lamblia</name>
    <dbReference type="NCBI Taxonomy" id="184922"/>
    <lineage>
        <taxon>Eukaryota</taxon>
        <taxon>Metamonada</taxon>
        <taxon>Diplomonadida</taxon>
        <taxon>Hexamitidae</taxon>
        <taxon>Giardiinae</taxon>
        <taxon>Giardia</taxon>
    </lineage>
</organism>
<dbReference type="STRING" id="184922.A8B9K8"/>
<sequence length="805" mass="89660">MSWTAFEQGSALSEPHQAPVSFMELTRPKFKSYQPLPSSSRRFSDGMPLAPFQTELNRDTRHTELGNELTDLLRLVTARPGAIPKLVHARYQEKPRLSSAPPAVPEAIRAPPIEETNLALSVSTVPIVTPQFLQFKTMSPKRLRSPQHKRGKTDKSNRSPTSTLEELEDRIRQLEADRDAITLKYQHKLQSERNQLTCDRLDAQKTAVMDTQQESQIQQPTSATTHLTTSQQEELRLMSQHAWNPQQFWGTVDAVKPLITQDADLSPTPEAESVVLASKGITPPLTHDVHCHLTKQFLVSDEHSALGLSLGPKSVSPREFKRQQEKQVVPNVDIHAHRSRVPRPRDPQDVYMDVNVHATPLYPQPVTCPARKDQESSQSQTNPLTYDESHLLFASWGDGHRQREHSVNTNDMVSSSGGGLSPVQPDIKKTKRRSKKSAVERATTPSVDALEDAQKSLEQLYRNKLRPMNKPTKPSNNHAVPVYSEFTELEPQEQPQILAHLRKTITPRLLDATEIYNQYAPVNTPEQDQRMAKTLTQRHEFIPIISSALFEDGDAIQMKPTLQESQGGCVSQGKVATASSVLGTSGLIGQSTHTQFFAKSILDKNVLIGSTCYLAERSTSHSDYRSDCILPQLVPVKIDDINNIEEALTESVIDITKDESPIFSGATVRMDAGRGKQTKLLTRKQVTIDNTSRQTKKPRSRSRVMFAGIDMSETGSALSSSPQVQRELVPTTTQPKIAAHVTRRLEPNEDNFQRAIAVPDAMAGSTSEVSRIELLGPVPMATSFNSQLLTDDLGAHNYTLLLESH</sequence>
<gene>
    <name evidence="2" type="ORF">GL50803_008557</name>
</gene>
<feature type="region of interest" description="Disordered" evidence="1">
    <location>
        <begin position="401"/>
        <end position="445"/>
    </location>
</feature>
<evidence type="ECO:0000313" key="2">
    <source>
        <dbReference type="EMBL" id="KAE8306103.1"/>
    </source>
</evidence>
<dbReference type="RefSeq" id="XP_001708507.1">
    <property type="nucleotide sequence ID" value="XM_001708455.1"/>
</dbReference>
<dbReference type="GeneID" id="5701420"/>
<keyword evidence="3" id="KW-1185">Reference proteome</keyword>
<evidence type="ECO:0000256" key="1">
    <source>
        <dbReference type="SAM" id="MobiDB-lite"/>
    </source>
</evidence>
<dbReference type="HOGENOM" id="CLU_350032_0_0_1"/>
<comment type="caution">
    <text evidence="2">The sequence shown here is derived from an EMBL/GenBank/DDBJ whole genome shotgun (WGS) entry which is preliminary data.</text>
</comment>
<dbReference type="EMBL" id="AACB03000001">
    <property type="protein sequence ID" value="KAE8306103.1"/>
    <property type="molecule type" value="Genomic_DNA"/>
</dbReference>
<feature type="region of interest" description="Disordered" evidence="1">
    <location>
        <begin position="138"/>
        <end position="165"/>
    </location>
</feature>
<feature type="region of interest" description="Disordered" evidence="1">
    <location>
        <begin position="362"/>
        <end position="384"/>
    </location>
</feature>
<dbReference type="AlphaFoldDB" id="A8B9K8"/>
<feature type="compositionally biased region" description="Basic residues" evidence="1">
    <location>
        <begin position="139"/>
        <end position="152"/>
    </location>
</feature>
<proteinExistence type="predicted"/>
<dbReference type="VEuPathDB" id="GiardiaDB:GL50803_8557"/>